<protein>
    <submittedName>
        <fullName evidence="1">Uncharacterized protein</fullName>
    </submittedName>
</protein>
<gene>
    <name evidence="1" type="ORF">G7B40_019910</name>
</gene>
<dbReference type="RefSeq" id="WP_208340203.1">
    <property type="nucleotide sequence ID" value="NZ_CAWQFN010000620.1"/>
</dbReference>
<evidence type="ECO:0000313" key="1">
    <source>
        <dbReference type="EMBL" id="MDR9896812.1"/>
    </source>
</evidence>
<keyword evidence="2" id="KW-1185">Reference proteome</keyword>
<sequence>MQRTEFVTAHGRYSASSLAGTILSERMRPVALVIDANTTEEGSIQEQAVTITSLLLPASPGVPYKVFMADPTLEAILFQVKTDLETRLANPPVTSVLNSLTTGEIQILQQRSLIQQLTQFLANVVSQAA</sequence>
<accession>A0AAP5I8B3</accession>
<dbReference type="AlphaFoldDB" id="A0AAP5I8B3"/>
<comment type="caution">
    <text evidence="1">The sequence shown here is derived from an EMBL/GenBank/DDBJ whole genome shotgun (WGS) entry which is preliminary data.</text>
</comment>
<reference evidence="2" key="1">
    <citation type="journal article" date="2021" name="Science">
        <title>Hunting the eagle killer: A cyanobacterial neurotoxin causes vacuolar myelinopathy.</title>
        <authorList>
            <person name="Breinlinger S."/>
            <person name="Phillips T.J."/>
            <person name="Haram B.N."/>
            <person name="Mares J."/>
            <person name="Martinez Yerena J.A."/>
            <person name="Hrouzek P."/>
            <person name="Sobotka R."/>
            <person name="Henderson W.M."/>
            <person name="Schmieder P."/>
            <person name="Williams S.M."/>
            <person name="Lauderdale J.D."/>
            <person name="Wilde H.D."/>
            <person name="Gerrin W."/>
            <person name="Kust A."/>
            <person name="Washington J.W."/>
            <person name="Wagner C."/>
            <person name="Geier B."/>
            <person name="Liebeke M."/>
            <person name="Enke H."/>
            <person name="Niedermeyer T.H.J."/>
            <person name="Wilde S.B."/>
        </authorList>
    </citation>
    <scope>NUCLEOTIDE SEQUENCE [LARGE SCALE GENOMIC DNA]</scope>
    <source>
        <strain evidence="2">Thurmond2011</strain>
    </source>
</reference>
<dbReference type="Proteomes" id="UP000667802">
    <property type="component" value="Unassembled WGS sequence"/>
</dbReference>
<evidence type="ECO:0000313" key="2">
    <source>
        <dbReference type="Proteomes" id="UP000667802"/>
    </source>
</evidence>
<proteinExistence type="predicted"/>
<dbReference type="EMBL" id="JAALHA020000009">
    <property type="protein sequence ID" value="MDR9896812.1"/>
    <property type="molecule type" value="Genomic_DNA"/>
</dbReference>
<organism evidence="1 2">
    <name type="scientific">Aetokthonos hydrillicola Thurmond2011</name>
    <dbReference type="NCBI Taxonomy" id="2712845"/>
    <lineage>
        <taxon>Bacteria</taxon>
        <taxon>Bacillati</taxon>
        <taxon>Cyanobacteriota</taxon>
        <taxon>Cyanophyceae</taxon>
        <taxon>Nostocales</taxon>
        <taxon>Hapalosiphonaceae</taxon>
        <taxon>Aetokthonos</taxon>
    </lineage>
</organism>
<name>A0AAP5I8B3_9CYAN</name>